<proteinExistence type="inferred from homology"/>
<evidence type="ECO:0000256" key="9">
    <source>
        <dbReference type="SAM" id="MobiDB-lite"/>
    </source>
</evidence>
<keyword evidence="3" id="KW-0227">DNA damage</keyword>
<dbReference type="Pfam" id="PF02586">
    <property type="entry name" value="SRAP"/>
    <property type="match status" value="1"/>
</dbReference>
<dbReference type="EMBL" id="CP001840">
    <property type="protein sequence ID" value="ADP36169.1"/>
    <property type="molecule type" value="Genomic_DNA"/>
</dbReference>
<dbReference type="PANTHER" id="PTHR13604:SF0">
    <property type="entry name" value="ABASIC SITE PROCESSING PROTEIN HMCES"/>
    <property type="match status" value="1"/>
</dbReference>
<dbReference type="PATRIC" id="fig|702459.3.peg.1142"/>
<evidence type="ECO:0000256" key="4">
    <source>
        <dbReference type="ARBA" id="ARBA00022801"/>
    </source>
</evidence>
<dbReference type="SUPFAM" id="SSF143081">
    <property type="entry name" value="BB1717-like"/>
    <property type="match status" value="1"/>
</dbReference>
<reference evidence="10 11" key="1">
    <citation type="journal article" date="2010" name="Proc. Natl. Acad. Sci. U.S.A.">
        <title>Genome analysis of Bifidobacterium bifidum PRL2010 reveals metabolic pathways for host-derived glycan foraging.</title>
        <authorList>
            <person name="Turroni F."/>
            <person name="Bottacini F."/>
            <person name="Foroni E."/>
            <person name="Mulder I."/>
            <person name="Kim J.H."/>
            <person name="Zomer A."/>
            <person name="Sanchez B."/>
            <person name="Bidossi A."/>
            <person name="Ferrarini A."/>
            <person name="Giubellini V."/>
            <person name="Delledonne M."/>
            <person name="Henrissat B."/>
            <person name="Coutinho P."/>
            <person name="Oggioni M."/>
            <person name="Fitzgerald G.F."/>
            <person name="Mills D."/>
            <person name="Margolles A."/>
            <person name="Kelly D."/>
            <person name="van Sinderen D."/>
            <person name="Ventura M."/>
        </authorList>
    </citation>
    <scope>NUCLEOTIDE SEQUENCE [LARGE SCALE GENOMIC DNA]</scope>
    <source>
        <strain evidence="10 11">PRL2010</strain>
    </source>
</reference>
<dbReference type="AlphaFoldDB" id="A0A0H3ED42"/>
<evidence type="ECO:0000256" key="6">
    <source>
        <dbReference type="ARBA" id="ARBA00023125"/>
    </source>
</evidence>
<keyword evidence="2 8" id="KW-0645">Protease</keyword>
<dbReference type="GO" id="GO:0016829">
    <property type="term" value="F:lyase activity"/>
    <property type="evidence" value="ECO:0007669"/>
    <property type="project" value="UniProtKB-KW"/>
</dbReference>
<gene>
    <name evidence="10" type="ordered locus">BBPR_1104</name>
</gene>
<evidence type="ECO:0000313" key="11">
    <source>
        <dbReference type="Proteomes" id="UP000002312"/>
    </source>
</evidence>
<feature type="region of interest" description="Disordered" evidence="9">
    <location>
        <begin position="210"/>
        <end position="231"/>
    </location>
</feature>
<evidence type="ECO:0000256" key="5">
    <source>
        <dbReference type="ARBA" id="ARBA00023124"/>
    </source>
</evidence>
<evidence type="ECO:0000313" key="10">
    <source>
        <dbReference type="EMBL" id="ADP36169.1"/>
    </source>
</evidence>
<sequence>MCKRFALDLDWDAIAAQFSVAEEDVRGDVLPRPSYNIAPTQNIAVIAQGKDGHRHLTGAYWSLIPSWSPGKTLPYPTYNARVESAHVKSTFAESTRSRRTIIPASGYYEWRGRRPFYFSPEMESTALAMAGLYSWRRPSAASLWQLTATILTCPAVDGPATVHDRMPLLVPAGMTSEWLDPSIDGARLLAPMRKAGAELSARLHFHEVAPPEGDGPSLIRPINREEPMRLF</sequence>
<dbReference type="RefSeq" id="WP_013389990.1">
    <property type="nucleotide sequence ID" value="NC_014638.1"/>
</dbReference>
<accession>A0A0H3ED42</accession>
<protein>
    <recommendedName>
        <fullName evidence="8">Abasic site processing protein</fullName>
        <ecNumber evidence="8">3.4.-.-</ecNumber>
    </recommendedName>
</protein>
<dbReference type="Gene3D" id="3.90.1680.10">
    <property type="entry name" value="SOS response associated peptidase-like"/>
    <property type="match status" value="1"/>
</dbReference>
<dbReference type="GO" id="GO:0106300">
    <property type="term" value="P:protein-DNA covalent cross-linking repair"/>
    <property type="evidence" value="ECO:0007669"/>
    <property type="project" value="InterPro"/>
</dbReference>
<keyword evidence="5" id="KW-0190">Covalent protein-DNA linkage</keyword>
<evidence type="ECO:0000256" key="2">
    <source>
        <dbReference type="ARBA" id="ARBA00022670"/>
    </source>
</evidence>
<name>A0A0H3ED42_BIFBP</name>
<comment type="similarity">
    <text evidence="1 8">Belongs to the SOS response-associated peptidase family.</text>
</comment>
<dbReference type="InterPro" id="IPR036590">
    <property type="entry name" value="SRAP-like"/>
</dbReference>
<keyword evidence="7" id="KW-0456">Lyase</keyword>
<dbReference type="eggNOG" id="COG2135">
    <property type="taxonomic scope" value="Bacteria"/>
</dbReference>
<dbReference type="GO" id="GO:0003697">
    <property type="term" value="F:single-stranded DNA binding"/>
    <property type="evidence" value="ECO:0007669"/>
    <property type="project" value="InterPro"/>
</dbReference>
<keyword evidence="4 8" id="KW-0378">Hydrolase</keyword>
<dbReference type="HOGENOM" id="CLU_035990_6_2_11"/>
<dbReference type="KEGG" id="bbp:BBPR_1104"/>
<dbReference type="Proteomes" id="UP000002312">
    <property type="component" value="Chromosome"/>
</dbReference>
<organism evidence="10 11">
    <name type="scientific">Bifidobacterium bifidum (strain PRL2010)</name>
    <dbReference type="NCBI Taxonomy" id="702459"/>
    <lineage>
        <taxon>Bacteria</taxon>
        <taxon>Bacillati</taxon>
        <taxon>Actinomycetota</taxon>
        <taxon>Actinomycetes</taxon>
        <taxon>Bifidobacteriales</taxon>
        <taxon>Bifidobacteriaceae</taxon>
        <taxon>Bifidobacterium</taxon>
    </lineage>
</organism>
<evidence type="ECO:0000256" key="8">
    <source>
        <dbReference type="RuleBase" id="RU364100"/>
    </source>
</evidence>
<evidence type="ECO:0000256" key="7">
    <source>
        <dbReference type="ARBA" id="ARBA00023239"/>
    </source>
</evidence>
<dbReference type="GO" id="GO:0008233">
    <property type="term" value="F:peptidase activity"/>
    <property type="evidence" value="ECO:0007669"/>
    <property type="project" value="UniProtKB-KW"/>
</dbReference>
<dbReference type="OrthoDB" id="9782620at2"/>
<dbReference type="GO" id="GO:0006508">
    <property type="term" value="P:proteolysis"/>
    <property type="evidence" value="ECO:0007669"/>
    <property type="project" value="UniProtKB-KW"/>
</dbReference>
<dbReference type="InterPro" id="IPR003738">
    <property type="entry name" value="SRAP"/>
</dbReference>
<dbReference type="EC" id="3.4.-.-" evidence="8"/>
<dbReference type="PANTHER" id="PTHR13604">
    <property type="entry name" value="DC12-RELATED"/>
    <property type="match status" value="1"/>
</dbReference>
<evidence type="ECO:0000256" key="1">
    <source>
        <dbReference type="ARBA" id="ARBA00008136"/>
    </source>
</evidence>
<keyword evidence="6" id="KW-0238">DNA-binding</keyword>
<evidence type="ECO:0000256" key="3">
    <source>
        <dbReference type="ARBA" id="ARBA00022763"/>
    </source>
</evidence>
<feature type="compositionally biased region" description="Basic and acidic residues" evidence="9">
    <location>
        <begin position="222"/>
        <end position="231"/>
    </location>
</feature>